<dbReference type="RefSeq" id="WP_353650155.1">
    <property type="nucleotide sequence ID" value="NZ_CP159218.1"/>
</dbReference>
<keyword evidence="3" id="KW-0460">Magnesium</keyword>
<dbReference type="InterPro" id="IPR018110">
    <property type="entry name" value="Mandel_Rmase/mucon_lact_enz_CS"/>
</dbReference>
<dbReference type="PANTHER" id="PTHR13794">
    <property type="entry name" value="ENOLASE SUPERFAMILY, MANDELATE RACEMASE"/>
    <property type="match status" value="1"/>
</dbReference>
<sequence>MLSRIPLPHGEWGDQIHRVTDIEIITTRITTDTGITGTGFSHTSGVGGQTMMAMLTELLPILDGREVNPRGVWHDAWRYLRDNGPGGVTTLALAAIDIALWDLVGKERGQPLVDVIGRQRDRVQLYGSGINLHLSVEEVVEQVRCWKADGFFAAKVKVGKPDLEEDVERLTKIREAVGRFPLMVDANQGWSYPAAVQAFQRFEHLDLYWIEEPLPCDDVLGHARLRARTRTPIGLGENVYTLNQFNQYLASDAVDFVQADFGRVGGITPWLDIAALARSFNVPMAPHFTLELAAHILCATPNALCGEMTDGGTMTDLQVIEPQPHRNGFLAPRDVPGHGLEFNWPWLNEHAR</sequence>
<dbReference type="SFLD" id="SFLDS00001">
    <property type="entry name" value="Enolase"/>
    <property type="match status" value="1"/>
</dbReference>
<dbReference type="SUPFAM" id="SSF54826">
    <property type="entry name" value="Enolase N-terminal domain-like"/>
    <property type="match status" value="1"/>
</dbReference>
<accession>A0AAU8DSB2</accession>
<dbReference type="SFLD" id="SFLDG00179">
    <property type="entry name" value="mandelate_racemase"/>
    <property type="match status" value="1"/>
</dbReference>
<dbReference type="PROSITE" id="PS00909">
    <property type="entry name" value="MR_MLE_2"/>
    <property type="match status" value="1"/>
</dbReference>
<organism evidence="5">
    <name type="scientific">Nakamurella sp. A5-74</name>
    <dbReference type="NCBI Taxonomy" id="3158264"/>
    <lineage>
        <taxon>Bacteria</taxon>
        <taxon>Bacillati</taxon>
        <taxon>Actinomycetota</taxon>
        <taxon>Actinomycetes</taxon>
        <taxon>Nakamurellales</taxon>
        <taxon>Nakamurellaceae</taxon>
        <taxon>Nakamurella</taxon>
    </lineage>
</organism>
<reference evidence="5" key="1">
    <citation type="submission" date="2024-05" db="EMBL/GenBank/DDBJ databases">
        <authorList>
            <person name="Cai S.Y."/>
            <person name="Jin L.M."/>
            <person name="Li H.R."/>
        </authorList>
    </citation>
    <scope>NUCLEOTIDE SEQUENCE</scope>
    <source>
        <strain evidence="5">A5-74</strain>
    </source>
</reference>
<evidence type="ECO:0000256" key="1">
    <source>
        <dbReference type="ARBA" id="ARBA00001946"/>
    </source>
</evidence>
<dbReference type="Pfam" id="PF13378">
    <property type="entry name" value="MR_MLE_C"/>
    <property type="match status" value="1"/>
</dbReference>
<dbReference type="CDD" id="cd03316">
    <property type="entry name" value="MR_like"/>
    <property type="match status" value="1"/>
</dbReference>
<dbReference type="GO" id="GO:0016836">
    <property type="term" value="F:hydro-lyase activity"/>
    <property type="evidence" value="ECO:0007669"/>
    <property type="project" value="TreeGrafter"/>
</dbReference>
<keyword evidence="2" id="KW-0479">Metal-binding</keyword>
<dbReference type="InterPro" id="IPR046945">
    <property type="entry name" value="RHMD-like"/>
</dbReference>
<dbReference type="GO" id="GO:0000287">
    <property type="term" value="F:magnesium ion binding"/>
    <property type="evidence" value="ECO:0007669"/>
    <property type="project" value="TreeGrafter"/>
</dbReference>
<dbReference type="InterPro" id="IPR029017">
    <property type="entry name" value="Enolase-like_N"/>
</dbReference>
<comment type="cofactor">
    <cofactor evidence="1">
        <name>Mg(2+)</name>
        <dbReference type="ChEBI" id="CHEBI:18420"/>
    </cofactor>
</comment>
<proteinExistence type="predicted"/>
<dbReference type="SMART" id="SM00922">
    <property type="entry name" value="MR_MLE"/>
    <property type="match status" value="1"/>
</dbReference>
<dbReference type="EMBL" id="CP159218">
    <property type="protein sequence ID" value="XCG64542.1"/>
    <property type="molecule type" value="Genomic_DNA"/>
</dbReference>
<dbReference type="InterPro" id="IPR029065">
    <property type="entry name" value="Enolase_C-like"/>
</dbReference>
<feature type="domain" description="Mandelate racemase/muconate lactonizing enzyme C-terminal" evidence="4">
    <location>
        <begin position="136"/>
        <end position="232"/>
    </location>
</feature>
<evidence type="ECO:0000256" key="2">
    <source>
        <dbReference type="ARBA" id="ARBA00022723"/>
    </source>
</evidence>
<dbReference type="Gene3D" id="3.20.20.120">
    <property type="entry name" value="Enolase-like C-terminal domain"/>
    <property type="match status" value="1"/>
</dbReference>
<gene>
    <name evidence="5" type="ORF">ABLG96_04160</name>
</gene>
<dbReference type="Gene3D" id="3.30.390.10">
    <property type="entry name" value="Enolase-like, N-terminal domain"/>
    <property type="match status" value="1"/>
</dbReference>
<dbReference type="AlphaFoldDB" id="A0AAU8DSB2"/>
<dbReference type="InterPro" id="IPR013342">
    <property type="entry name" value="Mandelate_racemase_C"/>
</dbReference>
<dbReference type="InterPro" id="IPR036849">
    <property type="entry name" value="Enolase-like_C_sf"/>
</dbReference>
<dbReference type="SUPFAM" id="SSF51604">
    <property type="entry name" value="Enolase C-terminal domain-like"/>
    <property type="match status" value="1"/>
</dbReference>
<dbReference type="GO" id="GO:0016052">
    <property type="term" value="P:carbohydrate catabolic process"/>
    <property type="evidence" value="ECO:0007669"/>
    <property type="project" value="TreeGrafter"/>
</dbReference>
<evidence type="ECO:0000313" key="5">
    <source>
        <dbReference type="EMBL" id="XCG64542.1"/>
    </source>
</evidence>
<protein>
    <submittedName>
        <fullName evidence="5">Mandelate racemase/muconate lactonizing enzyme family protein</fullName>
    </submittedName>
</protein>
<dbReference type="PANTHER" id="PTHR13794:SF58">
    <property type="entry name" value="MITOCHONDRIAL ENOLASE SUPERFAMILY MEMBER 1"/>
    <property type="match status" value="1"/>
</dbReference>
<evidence type="ECO:0000256" key="3">
    <source>
        <dbReference type="ARBA" id="ARBA00022842"/>
    </source>
</evidence>
<evidence type="ECO:0000259" key="4">
    <source>
        <dbReference type="SMART" id="SM00922"/>
    </source>
</evidence>
<dbReference type="Pfam" id="PF02746">
    <property type="entry name" value="MR_MLE_N"/>
    <property type="match status" value="1"/>
</dbReference>
<dbReference type="InterPro" id="IPR013341">
    <property type="entry name" value="Mandelate_racemase_N_dom"/>
</dbReference>
<dbReference type="GO" id="GO:0009063">
    <property type="term" value="P:amino acid catabolic process"/>
    <property type="evidence" value="ECO:0007669"/>
    <property type="project" value="InterPro"/>
</dbReference>
<name>A0AAU8DSB2_9ACTN</name>